<protein>
    <recommendedName>
        <fullName evidence="4">SH3 domain-containing protein</fullName>
    </recommendedName>
</protein>
<feature type="region of interest" description="Disordered" evidence="3">
    <location>
        <begin position="55"/>
        <end position="132"/>
    </location>
</feature>
<proteinExistence type="predicted"/>
<accession>A0A9W7DQL9</accession>
<evidence type="ECO:0000256" key="2">
    <source>
        <dbReference type="PROSITE-ProRule" id="PRU00192"/>
    </source>
</evidence>
<dbReference type="SUPFAM" id="SSF50044">
    <property type="entry name" value="SH3-domain"/>
    <property type="match status" value="1"/>
</dbReference>
<dbReference type="Gene3D" id="2.30.30.40">
    <property type="entry name" value="SH3 Domains"/>
    <property type="match status" value="1"/>
</dbReference>
<dbReference type="InterPro" id="IPR025640">
    <property type="entry name" value="GYF_2"/>
</dbReference>
<dbReference type="InterPro" id="IPR001452">
    <property type="entry name" value="SH3_domain"/>
</dbReference>
<organism evidence="5 6">
    <name type="scientific">Triparma strigata</name>
    <dbReference type="NCBI Taxonomy" id="1606541"/>
    <lineage>
        <taxon>Eukaryota</taxon>
        <taxon>Sar</taxon>
        <taxon>Stramenopiles</taxon>
        <taxon>Ochrophyta</taxon>
        <taxon>Bolidophyceae</taxon>
        <taxon>Parmales</taxon>
        <taxon>Triparmaceae</taxon>
        <taxon>Triparma</taxon>
    </lineage>
</organism>
<evidence type="ECO:0000256" key="3">
    <source>
        <dbReference type="SAM" id="MobiDB-lite"/>
    </source>
</evidence>
<feature type="region of interest" description="Disordered" evidence="3">
    <location>
        <begin position="613"/>
        <end position="632"/>
    </location>
</feature>
<dbReference type="InterPro" id="IPR036028">
    <property type="entry name" value="SH3-like_dom_sf"/>
</dbReference>
<dbReference type="Pfam" id="PF14237">
    <property type="entry name" value="GYF_2"/>
    <property type="match status" value="1"/>
</dbReference>
<dbReference type="OrthoDB" id="446293at2759"/>
<sequence length="705" mass="74085">MPDWFYGDENGDQQGPVHISELRSLYAQKSIMADTLLWNETMEEWLELSELPDLMKRLDQPPPPPKSQRVPSIAPPAAPVPPGGDKDDWELVENSSHQPPVGSPASKNTGGSPVLVERPSSNKEKAHISYNDDGDDYNDIGLKKVGYRDGEGGRQDQYTPGWALGDETRDDIMQTAVSKDLAEKLGIESNPTPTEYTNNLGLKVTGNSVQGSMYGDYSDIGGKNAGGRKIDGTVDDYQGTSSASLHKQNMDKTGVEKGTVKSMRAAAFGSKRSEKTDEIAPGVKMITAKSLDNTLDIIYNVINENTNGVKITLDFGGSSGISLEGGLGSGEKLKVEAFVDAQEKMQVAKVTQLPGQLASVRIAVGVAGALGGRGNAPAAPARRNSVRVADAERKQLAPNLFLLKQKVSSPLGYIYSIENGRTKDYSFSMDFEGSKNIRIEGKASDVTKVEVVVAPGDTVTVATVVQAMMTEGIAVKTKMGVKELKTASAPRGGGGGLGGETGVGGGVELRGPAGSSLKKAIKNYRAAKGDEMDVFEGDEIFLQGGNAGDGDGWVVGINARSGAAGLVPADVLADAVDGAGSGGGSFNNVYRKSPSGGWAGGKAKAVETVDVVPRKAPGPPLPPKKNLGPRAQPLGQPQPVALAGMGGAGREGLVSYGDRTVSYTNESKKFAGIRVDPRSGKVTQLAPGQTKTWVREDAVVRGYER</sequence>
<comment type="caution">
    <text evidence="5">The sequence shown here is derived from an EMBL/GenBank/DDBJ whole genome shotgun (WGS) entry which is preliminary data.</text>
</comment>
<evidence type="ECO:0000259" key="4">
    <source>
        <dbReference type="PROSITE" id="PS50002"/>
    </source>
</evidence>
<evidence type="ECO:0000313" key="5">
    <source>
        <dbReference type="EMBL" id="GMH51062.1"/>
    </source>
</evidence>
<reference evidence="6" key="1">
    <citation type="journal article" date="2023" name="Commun. Biol.">
        <title>Genome analysis of Parmales, the sister group of diatoms, reveals the evolutionary specialization of diatoms from phago-mixotrophs to photoautotrophs.</title>
        <authorList>
            <person name="Ban H."/>
            <person name="Sato S."/>
            <person name="Yoshikawa S."/>
            <person name="Yamada K."/>
            <person name="Nakamura Y."/>
            <person name="Ichinomiya M."/>
            <person name="Sato N."/>
            <person name="Blanc-Mathieu R."/>
            <person name="Endo H."/>
            <person name="Kuwata A."/>
            <person name="Ogata H."/>
        </authorList>
    </citation>
    <scope>NUCLEOTIDE SEQUENCE [LARGE SCALE GENOMIC DNA]</scope>
    <source>
        <strain evidence="6">NIES 3701</strain>
    </source>
</reference>
<dbReference type="Proteomes" id="UP001165085">
    <property type="component" value="Unassembled WGS sequence"/>
</dbReference>
<dbReference type="EMBL" id="BRXY01000001">
    <property type="protein sequence ID" value="GMH51062.1"/>
    <property type="molecule type" value="Genomic_DNA"/>
</dbReference>
<feature type="compositionally biased region" description="Pro residues" evidence="3">
    <location>
        <begin position="73"/>
        <end position="82"/>
    </location>
</feature>
<keyword evidence="6" id="KW-1185">Reference proteome</keyword>
<dbReference type="PROSITE" id="PS50002">
    <property type="entry name" value="SH3"/>
    <property type="match status" value="1"/>
</dbReference>
<dbReference type="AlphaFoldDB" id="A0A9W7DQL9"/>
<feature type="domain" description="SH3" evidence="4">
    <location>
        <begin position="513"/>
        <end position="577"/>
    </location>
</feature>
<gene>
    <name evidence="5" type="ORF">TrST_g8582</name>
</gene>
<keyword evidence="1 2" id="KW-0728">SH3 domain</keyword>
<evidence type="ECO:0000256" key="1">
    <source>
        <dbReference type="ARBA" id="ARBA00022443"/>
    </source>
</evidence>
<name>A0A9W7DQL9_9STRA</name>
<evidence type="ECO:0000313" key="6">
    <source>
        <dbReference type="Proteomes" id="UP001165085"/>
    </source>
</evidence>